<comment type="caution">
    <text evidence="1">The sequence shown here is derived from an EMBL/GenBank/DDBJ whole genome shotgun (WGS) entry which is preliminary data.</text>
</comment>
<sequence length="183" mass="19436">MVHGASLTSLALEREGKKGSDDFSSARRVARMKAQQASNPVSIPFALAPRAAVIAECYSALQKSPILNKVQPVPPDGTASKIDSASMKSQASIGIFCSTVDKPCANSWPDITTSRAELGSCHNPPSGMESVSLRGENARGKPLDMRLPKHCESRLRVPGIPAVASMIPDNSEDTKWSAEALVH</sequence>
<dbReference type="AlphaFoldDB" id="A0A484FRX8"/>
<reference evidence="2" key="1">
    <citation type="journal article" date="2013" name="New Phytol.">
        <title>Comparative genomic and transcriptomic analyses reveal the hemibiotrophic stage shift of Colletotrichum fungi.</title>
        <authorList>
            <person name="Gan P."/>
            <person name="Ikeda K."/>
            <person name="Irieda H."/>
            <person name="Narusaka M."/>
            <person name="O'Connell R.J."/>
            <person name="Narusaka Y."/>
            <person name="Takano Y."/>
            <person name="Kubo Y."/>
            <person name="Shirasu K."/>
        </authorList>
    </citation>
    <scope>NUCLEOTIDE SEQUENCE [LARGE SCALE GENOMIC DNA]</scope>
    <source>
        <strain evidence="2">104-T / ATCC 96160 / CBS 514.97 / LARS 414 / MAFF 240422</strain>
    </source>
</reference>
<proteinExistence type="predicted"/>
<reference evidence="2" key="2">
    <citation type="journal article" date="2019" name="Mol. Plant Microbe Interact.">
        <title>Genome sequence resources for four phytopathogenic fungi from the Colletotrichum orbiculare species complex.</title>
        <authorList>
            <person name="Gan P."/>
            <person name="Tsushima A."/>
            <person name="Narusaka M."/>
            <person name="Narusaka Y."/>
            <person name="Takano Y."/>
            <person name="Kubo Y."/>
            <person name="Shirasu K."/>
        </authorList>
    </citation>
    <scope>GENOME REANNOTATION</scope>
    <source>
        <strain evidence="2">104-T / ATCC 96160 / CBS 514.97 / LARS 414 / MAFF 240422</strain>
    </source>
</reference>
<organism evidence="1 2">
    <name type="scientific">Colletotrichum orbiculare (strain 104-T / ATCC 96160 / CBS 514.97 / LARS 414 / MAFF 240422)</name>
    <name type="common">Cucumber anthracnose fungus</name>
    <name type="synonym">Colletotrichum lagenarium</name>
    <dbReference type="NCBI Taxonomy" id="1213857"/>
    <lineage>
        <taxon>Eukaryota</taxon>
        <taxon>Fungi</taxon>
        <taxon>Dikarya</taxon>
        <taxon>Ascomycota</taxon>
        <taxon>Pezizomycotina</taxon>
        <taxon>Sordariomycetes</taxon>
        <taxon>Hypocreomycetidae</taxon>
        <taxon>Glomerellales</taxon>
        <taxon>Glomerellaceae</taxon>
        <taxon>Colletotrichum</taxon>
        <taxon>Colletotrichum orbiculare species complex</taxon>
    </lineage>
</organism>
<gene>
    <name evidence="1" type="ORF">Cob_v006705</name>
</gene>
<protein>
    <submittedName>
        <fullName evidence="1">Uncharacterized protein</fullName>
    </submittedName>
</protein>
<name>A0A484FRX8_COLOR</name>
<accession>A0A484FRX8</accession>
<dbReference type="Proteomes" id="UP000014480">
    <property type="component" value="Unassembled WGS sequence"/>
</dbReference>
<evidence type="ECO:0000313" key="2">
    <source>
        <dbReference type="Proteomes" id="UP000014480"/>
    </source>
</evidence>
<keyword evidence="2" id="KW-1185">Reference proteome</keyword>
<dbReference type="EMBL" id="AMCV02000017">
    <property type="protein sequence ID" value="TDZ20596.1"/>
    <property type="molecule type" value="Genomic_DNA"/>
</dbReference>
<evidence type="ECO:0000313" key="1">
    <source>
        <dbReference type="EMBL" id="TDZ20596.1"/>
    </source>
</evidence>